<dbReference type="EMBL" id="LAVV01014093">
    <property type="protein sequence ID" value="KNZ45043.1"/>
    <property type="molecule type" value="Genomic_DNA"/>
</dbReference>
<dbReference type="AlphaFoldDB" id="A0A0L6U917"/>
<keyword evidence="1" id="KW-0812">Transmembrane</keyword>
<reference evidence="2 3" key="1">
    <citation type="submission" date="2015-08" db="EMBL/GenBank/DDBJ databases">
        <title>Next Generation Sequencing and Analysis of the Genome of Puccinia sorghi L Schw, the Causal Agent of Maize Common Rust.</title>
        <authorList>
            <person name="Rochi L."/>
            <person name="Burguener G."/>
            <person name="Darino M."/>
            <person name="Turjanski A."/>
            <person name="Kreff E."/>
            <person name="Dieguez M.J."/>
            <person name="Sacco F."/>
        </authorList>
    </citation>
    <scope>NUCLEOTIDE SEQUENCE [LARGE SCALE GENOMIC DNA]</scope>
    <source>
        <strain evidence="2 3">RO10H11247</strain>
    </source>
</reference>
<comment type="caution">
    <text evidence="2">The sequence shown here is derived from an EMBL/GenBank/DDBJ whole genome shotgun (WGS) entry which is preliminary data.</text>
</comment>
<proteinExistence type="predicted"/>
<evidence type="ECO:0000313" key="2">
    <source>
        <dbReference type="EMBL" id="KNZ45043.1"/>
    </source>
</evidence>
<feature type="transmembrane region" description="Helical" evidence="1">
    <location>
        <begin position="95"/>
        <end position="120"/>
    </location>
</feature>
<sequence length="838" mass="95748">MGYLFLWKEKLSEEVTECPPSICIAFTPHCTRKNLTFSLVESVRFEVNLKPNCTWFLLFSLRLTLHQSELQLHLTKLSRQILALNRIKQTLSRKALYLIFCPQCLSLLISSSPLSPFFLVFTPHYKLFFCGMLSLFLILFLIVVLISSNLVVILLSLVCLGSWGCFYESLMHFFLLLRCLWVSPFQKIDYPFQGIHLATIHPTHAVKQRKEFSEILNGGGEGVSEGEAVIRGILGLVGIGGGLGRQRSIAERVSGFWKQGLEVGGGLRARGGLAGRSRGSGVWGGGGGALTFWYLSLSHISSIYVERRDAEFWGEERRKSTNHPRQNNQNHFPGCNRKECDTKDYLKITEKNSQLSTNKFKKLSFIFCFLYQGSRHSLLLPVCHMLKLSFFDLVLINLNQEIEIYLFKFSNKVFFFLKCLSCLVGFISVSLYASKLVFTGTGMCYDSIIQILKVFSTFNREGNPDLTGRFNKLGIWDPVEPQDLWKSLQEYSEKTVSVWMMTEFVVGKYRGVLKITIMYRSTTEDFWALNIFNWHSEALMGYSVRFMGYSRIRISTYTKGSELSYNILEYPIGSVVELSIFQYSLFYAFPGAMVCIEDIGSCYNYFQMIKYIFSAHISGDGTCKGKKKLGKACLRDSKPVQKASIIHKNIYFTHFFSEKSFFIMKSNVHKLNCFFSHDYPSFSTHLKYMRCDKVINIPGENFQPKDRKKPGPEQITQQETRGLSLLSHSLKEKNGQLPAADMQHAPAKLPSKLHMFAYLDFFWKSHCSVCTVTVHQRLVESILENGWSNSRSFLGLFACQLQAVEQVLFAVISPLQPVSILHTRNPALYPELNCLSQF</sequence>
<organism evidence="2 3">
    <name type="scientific">Puccinia sorghi</name>
    <dbReference type="NCBI Taxonomy" id="27349"/>
    <lineage>
        <taxon>Eukaryota</taxon>
        <taxon>Fungi</taxon>
        <taxon>Dikarya</taxon>
        <taxon>Basidiomycota</taxon>
        <taxon>Pucciniomycotina</taxon>
        <taxon>Pucciniomycetes</taxon>
        <taxon>Pucciniales</taxon>
        <taxon>Pucciniaceae</taxon>
        <taxon>Puccinia</taxon>
    </lineage>
</organism>
<dbReference type="VEuPathDB" id="FungiDB:VP01_853g2"/>
<evidence type="ECO:0000313" key="3">
    <source>
        <dbReference type="Proteomes" id="UP000037035"/>
    </source>
</evidence>
<feature type="transmembrane region" description="Helical" evidence="1">
    <location>
        <begin position="152"/>
        <end position="177"/>
    </location>
</feature>
<keyword evidence="1" id="KW-1133">Transmembrane helix</keyword>
<keyword evidence="3" id="KW-1185">Reference proteome</keyword>
<keyword evidence="1" id="KW-0472">Membrane</keyword>
<feature type="transmembrane region" description="Helical" evidence="1">
    <location>
        <begin position="127"/>
        <end position="146"/>
    </location>
</feature>
<accession>A0A0L6U917</accession>
<dbReference type="Proteomes" id="UP000037035">
    <property type="component" value="Unassembled WGS sequence"/>
</dbReference>
<gene>
    <name evidence="2" type="ORF">VP01_853g2</name>
</gene>
<name>A0A0L6U917_9BASI</name>
<protein>
    <submittedName>
        <fullName evidence="2">Uncharacterized protein</fullName>
    </submittedName>
</protein>
<evidence type="ECO:0000256" key="1">
    <source>
        <dbReference type="SAM" id="Phobius"/>
    </source>
</evidence>